<dbReference type="EMBL" id="BTPD01000012">
    <property type="protein sequence ID" value="GMQ30886.1"/>
    <property type="molecule type" value="Genomic_DNA"/>
</dbReference>
<comment type="caution">
    <text evidence="1">The sequence shown here is derived from an EMBL/GenBank/DDBJ whole genome shotgun (WGS) entry which is preliminary data.</text>
</comment>
<evidence type="ECO:0000313" key="1">
    <source>
        <dbReference type="EMBL" id="GMQ30886.1"/>
    </source>
</evidence>
<sequence>MNFIFVLLLVTSLFYNSNLEGRWKLVDFTGFTTMVGSDAFNKLSEEKKLDAIQGMEFVLNNTFYSFQKDSIFFTNAGPDFSVSEKKGKFLLKSDTLIVFESGKVNPIKFFVSSVNDSNLKLRFVRKGGELGPTEMTFERVD</sequence>
<evidence type="ECO:0008006" key="3">
    <source>
        <dbReference type="Google" id="ProtNLM"/>
    </source>
</evidence>
<dbReference type="RefSeq" id="WP_338225590.1">
    <property type="nucleotide sequence ID" value="NZ_BTPD01000012.1"/>
</dbReference>
<organism evidence="1 2">
    <name type="scientific">Algoriphagus confluentis</name>
    <dbReference type="NCBI Taxonomy" id="1697556"/>
    <lineage>
        <taxon>Bacteria</taxon>
        <taxon>Pseudomonadati</taxon>
        <taxon>Bacteroidota</taxon>
        <taxon>Cytophagia</taxon>
        <taxon>Cytophagales</taxon>
        <taxon>Cyclobacteriaceae</taxon>
        <taxon>Algoriphagus</taxon>
    </lineage>
</organism>
<accession>A0ABQ6PTC4</accession>
<keyword evidence="2" id="KW-1185">Reference proteome</keyword>
<protein>
    <recommendedName>
        <fullName evidence="3">Lipocalin-like domain-containing protein</fullName>
    </recommendedName>
</protein>
<name>A0ABQ6PTC4_9BACT</name>
<proteinExistence type="predicted"/>
<gene>
    <name evidence="1" type="ORF">Aconfl_35290</name>
</gene>
<evidence type="ECO:0000313" key="2">
    <source>
        <dbReference type="Proteomes" id="UP001338309"/>
    </source>
</evidence>
<dbReference type="Proteomes" id="UP001338309">
    <property type="component" value="Unassembled WGS sequence"/>
</dbReference>
<reference evidence="1 2" key="1">
    <citation type="submission" date="2023-08" db="EMBL/GenBank/DDBJ databases">
        <title>Draft genome sequence of Algoriphagus confluentis.</title>
        <authorList>
            <person name="Takatani N."/>
            <person name="Hosokawa M."/>
            <person name="Sawabe T."/>
        </authorList>
    </citation>
    <scope>NUCLEOTIDE SEQUENCE [LARGE SCALE GENOMIC DNA]</scope>
    <source>
        <strain evidence="1 2">NBRC 111222</strain>
    </source>
</reference>